<protein>
    <submittedName>
        <fullName evidence="1">Uncharacterized protein</fullName>
    </submittedName>
</protein>
<dbReference type="EMBL" id="JAXCGZ010002927">
    <property type="protein sequence ID" value="KAK7083490.1"/>
    <property type="molecule type" value="Genomic_DNA"/>
</dbReference>
<evidence type="ECO:0000313" key="2">
    <source>
        <dbReference type="Proteomes" id="UP001381693"/>
    </source>
</evidence>
<name>A0AAN8XFD4_HALRR</name>
<evidence type="ECO:0000313" key="1">
    <source>
        <dbReference type="EMBL" id="KAK7083490.1"/>
    </source>
</evidence>
<sequence length="61" mass="6694">VNGAKGNFKDRKITLTNECCSSCICTRNTFDPELVIVYATKTKPSLQVVKVNGAQVTFQNV</sequence>
<keyword evidence="2" id="KW-1185">Reference proteome</keyword>
<accession>A0AAN8XFD4</accession>
<gene>
    <name evidence="1" type="ORF">SK128_017349</name>
</gene>
<reference evidence="1 2" key="1">
    <citation type="submission" date="2023-11" db="EMBL/GenBank/DDBJ databases">
        <title>Halocaridina rubra genome assembly.</title>
        <authorList>
            <person name="Smith C."/>
        </authorList>
    </citation>
    <scope>NUCLEOTIDE SEQUENCE [LARGE SCALE GENOMIC DNA]</scope>
    <source>
        <strain evidence="1">EP-1</strain>
        <tissue evidence="1">Whole</tissue>
    </source>
</reference>
<comment type="caution">
    <text evidence="1">The sequence shown here is derived from an EMBL/GenBank/DDBJ whole genome shotgun (WGS) entry which is preliminary data.</text>
</comment>
<proteinExistence type="predicted"/>
<dbReference type="Proteomes" id="UP001381693">
    <property type="component" value="Unassembled WGS sequence"/>
</dbReference>
<dbReference type="AlphaFoldDB" id="A0AAN8XFD4"/>
<feature type="non-terminal residue" evidence="1">
    <location>
        <position position="1"/>
    </location>
</feature>
<organism evidence="1 2">
    <name type="scientific">Halocaridina rubra</name>
    <name type="common">Hawaiian red shrimp</name>
    <dbReference type="NCBI Taxonomy" id="373956"/>
    <lineage>
        <taxon>Eukaryota</taxon>
        <taxon>Metazoa</taxon>
        <taxon>Ecdysozoa</taxon>
        <taxon>Arthropoda</taxon>
        <taxon>Crustacea</taxon>
        <taxon>Multicrustacea</taxon>
        <taxon>Malacostraca</taxon>
        <taxon>Eumalacostraca</taxon>
        <taxon>Eucarida</taxon>
        <taxon>Decapoda</taxon>
        <taxon>Pleocyemata</taxon>
        <taxon>Caridea</taxon>
        <taxon>Atyoidea</taxon>
        <taxon>Atyidae</taxon>
        <taxon>Halocaridina</taxon>
    </lineage>
</organism>